<dbReference type="Gene3D" id="3.30.1220.10">
    <property type="entry name" value="CobW-like, C-terminal domain"/>
    <property type="match status" value="1"/>
</dbReference>
<dbReference type="GO" id="GO:0000166">
    <property type="term" value="F:nucleotide binding"/>
    <property type="evidence" value="ECO:0007669"/>
    <property type="project" value="UniProtKB-KW"/>
</dbReference>
<keyword evidence="1" id="KW-0547">Nucleotide-binding</keyword>
<comment type="similarity">
    <text evidence="4">Belongs to the SIMIBI class G3E GTPase family. ZNG1 subfamily.</text>
</comment>
<comment type="catalytic activity">
    <reaction evidence="5">
        <text>GTP + H2O = GDP + phosphate + H(+)</text>
        <dbReference type="Rhea" id="RHEA:19669"/>
        <dbReference type="ChEBI" id="CHEBI:15377"/>
        <dbReference type="ChEBI" id="CHEBI:15378"/>
        <dbReference type="ChEBI" id="CHEBI:37565"/>
        <dbReference type="ChEBI" id="CHEBI:43474"/>
        <dbReference type="ChEBI" id="CHEBI:58189"/>
    </reaction>
    <physiologicalReaction direction="left-to-right" evidence="5">
        <dbReference type="Rhea" id="RHEA:19670"/>
    </physiologicalReaction>
</comment>
<evidence type="ECO:0000256" key="3">
    <source>
        <dbReference type="ARBA" id="ARBA00023186"/>
    </source>
</evidence>
<keyword evidence="3" id="KW-0143">Chaperone</keyword>
<evidence type="ECO:0000259" key="6">
    <source>
        <dbReference type="Pfam" id="PF02492"/>
    </source>
</evidence>
<gene>
    <name evidence="8" type="ORF">SAMN02745196_00549</name>
</gene>
<keyword evidence="9" id="KW-1185">Reference proteome</keyword>
<dbReference type="PANTHER" id="PTHR13748">
    <property type="entry name" value="COBW-RELATED"/>
    <property type="match status" value="1"/>
</dbReference>
<dbReference type="Pfam" id="PF02492">
    <property type="entry name" value="cobW"/>
    <property type="match status" value="1"/>
</dbReference>
<dbReference type="AlphaFoldDB" id="A0A1M5TEV7"/>
<proteinExistence type="inferred from homology"/>
<evidence type="ECO:0000256" key="4">
    <source>
        <dbReference type="ARBA" id="ARBA00034320"/>
    </source>
</evidence>
<dbReference type="RefSeq" id="WP_072829800.1">
    <property type="nucleotide sequence ID" value="NZ_FQXP01000003.1"/>
</dbReference>
<feature type="domain" description="CobW/HypB/UreG nucleotide-binding" evidence="6">
    <location>
        <begin position="4"/>
        <end position="172"/>
    </location>
</feature>
<dbReference type="PANTHER" id="PTHR13748:SF62">
    <property type="entry name" value="COBW DOMAIN-CONTAINING PROTEIN"/>
    <property type="match status" value="1"/>
</dbReference>
<organism evidence="8 9">
    <name type="scientific">Clostridium collagenovorans DSM 3089</name>
    <dbReference type="NCBI Taxonomy" id="1121306"/>
    <lineage>
        <taxon>Bacteria</taxon>
        <taxon>Bacillati</taxon>
        <taxon>Bacillota</taxon>
        <taxon>Clostridia</taxon>
        <taxon>Eubacteriales</taxon>
        <taxon>Clostridiaceae</taxon>
        <taxon>Clostridium</taxon>
    </lineage>
</organism>
<sequence length="322" mass="36843">MVNVYIVSGFLGAGKTTFIKKFLRSLSNGKSVILENEFGETSVDGDFIRDKGYDVVDIPEGCICCNLRIDFTDGIMNILENMNPNNIIIEPTGLGVLSEILKILDGKEFKHRCIIKNIITLVDGENYLEQKEVFGEFFKDQIINAKNVIISKSHKISRDTLVEIVESFEELNVKGNILSEDLESCEDEFFKGFIDSKEEELKNFENSILGEHSKEGQREIENFTSIAFEVKKKYSREELYKKLSILKQYDIGNIFRAKGIVKAKANIESMSQSLEFDYVNGNYEIRESKIEATPKICVIGENLNKNRIKIIFNPIEINRMKR</sequence>
<dbReference type="Gene3D" id="3.40.50.300">
    <property type="entry name" value="P-loop containing nucleotide triphosphate hydrolases"/>
    <property type="match status" value="1"/>
</dbReference>
<keyword evidence="2" id="KW-0378">Hydrolase</keyword>
<dbReference type="InterPro" id="IPR027417">
    <property type="entry name" value="P-loop_NTPase"/>
</dbReference>
<evidence type="ECO:0000256" key="2">
    <source>
        <dbReference type="ARBA" id="ARBA00022801"/>
    </source>
</evidence>
<dbReference type="OrthoDB" id="9808822at2"/>
<dbReference type="SUPFAM" id="SSF52540">
    <property type="entry name" value="P-loop containing nucleoside triphosphate hydrolases"/>
    <property type="match status" value="1"/>
</dbReference>
<name>A0A1M5TEV7_9CLOT</name>
<protein>
    <submittedName>
        <fullName evidence="8">GTPase, G3E family</fullName>
    </submittedName>
</protein>
<dbReference type="InterPro" id="IPR036627">
    <property type="entry name" value="CobW-likC_sf"/>
</dbReference>
<dbReference type="InterPro" id="IPR011629">
    <property type="entry name" value="CobW-like_C"/>
</dbReference>
<evidence type="ECO:0000256" key="5">
    <source>
        <dbReference type="ARBA" id="ARBA00049117"/>
    </source>
</evidence>
<dbReference type="GO" id="GO:0016787">
    <property type="term" value="F:hydrolase activity"/>
    <property type="evidence" value="ECO:0007669"/>
    <property type="project" value="UniProtKB-KW"/>
</dbReference>
<evidence type="ECO:0000259" key="7">
    <source>
        <dbReference type="Pfam" id="PF07683"/>
    </source>
</evidence>
<dbReference type="Proteomes" id="UP000184526">
    <property type="component" value="Unassembled WGS sequence"/>
</dbReference>
<evidence type="ECO:0000256" key="1">
    <source>
        <dbReference type="ARBA" id="ARBA00022741"/>
    </source>
</evidence>
<dbReference type="InterPro" id="IPR051316">
    <property type="entry name" value="Zinc-reg_GTPase_activator"/>
</dbReference>
<dbReference type="SUPFAM" id="SSF90002">
    <property type="entry name" value="Hypothetical protein YjiA, C-terminal domain"/>
    <property type="match status" value="1"/>
</dbReference>
<evidence type="ECO:0000313" key="9">
    <source>
        <dbReference type="Proteomes" id="UP000184526"/>
    </source>
</evidence>
<dbReference type="InterPro" id="IPR003495">
    <property type="entry name" value="CobW/HypB/UreG_nucleotide-bd"/>
</dbReference>
<dbReference type="EMBL" id="FQXP01000003">
    <property type="protein sequence ID" value="SHH49201.1"/>
    <property type="molecule type" value="Genomic_DNA"/>
</dbReference>
<reference evidence="8 9" key="1">
    <citation type="submission" date="2016-11" db="EMBL/GenBank/DDBJ databases">
        <authorList>
            <person name="Jaros S."/>
            <person name="Januszkiewicz K."/>
            <person name="Wedrychowicz H."/>
        </authorList>
    </citation>
    <scope>NUCLEOTIDE SEQUENCE [LARGE SCALE GENOMIC DNA]</scope>
    <source>
        <strain evidence="8 9">DSM 3089</strain>
    </source>
</reference>
<feature type="domain" description="CobW C-terminal" evidence="7">
    <location>
        <begin position="223"/>
        <end position="310"/>
    </location>
</feature>
<dbReference type="GO" id="GO:0005737">
    <property type="term" value="C:cytoplasm"/>
    <property type="evidence" value="ECO:0007669"/>
    <property type="project" value="TreeGrafter"/>
</dbReference>
<accession>A0A1M5TEV7</accession>
<evidence type="ECO:0000313" key="8">
    <source>
        <dbReference type="EMBL" id="SHH49201.1"/>
    </source>
</evidence>
<dbReference type="STRING" id="1121306.SAMN02745196_00549"/>
<dbReference type="Pfam" id="PF07683">
    <property type="entry name" value="CobW_C"/>
    <property type="match status" value="1"/>
</dbReference>